<name>A0A225EAM8_9BACT</name>
<dbReference type="EMBL" id="NIDE01000002">
    <property type="protein sequence ID" value="OWK45457.1"/>
    <property type="molecule type" value="Genomic_DNA"/>
</dbReference>
<evidence type="ECO:0000313" key="3">
    <source>
        <dbReference type="EMBL" id="OWK45457.1"/>
    </source>
</evidence>
<dbReference type="PROSITE" id="PS50093">
    <property type="entry name" value="PKD"/>
    <property type="match status" value="7"/>
</dbReference>
<accession>A0A225EAM8</accession>
<evidence type="ECO:0000259" key="2">
    <source>
        <dbReference type="PROSITE" id="PS50093"/>
    </source>
</evidence>
<dbReference type="InterPro" id="IPR022409">
    <property type="entry name" value="PKD/Chitinase_dom"/>
</dbReference>
<feature type="domain" description="PKD" evidence="2">
    <location>
        <begin position="728"/>
        <end position="796"/>
    </location>
</feature>
<comment type="caution">
    <text evidence="3">The sequence shown here is derived from an EMBL/GenBank/DDBJ whole genome shotgun (WGS) entry which is preliminary data.</text>
</comment>
<evidence type="ECO:0000313" key="4">
    <source>
        <dbReference type="Proteomes" id="UP000214646"/>
    </source>
</evidence>
<dbReference type="InterPro" id="IPR035986">
    <property type="entry name" value="PKD_dom_sf"/>
</dbReference>
<dbReference type="InterPro" id="IPR028994">
    <property type="entry name" value="Integrin_alpha_N"/>
</dbReference>
<dbReference type="SUPFAM" id="SSF49299">
    <property type="entry name" value="PKD domain"/>
    <property type="match status" value="5"/>
</dbReference>
<dbReference type="Gene3D" id="2.130.10.130">
    <property type="entry name" value="Integrin alpha, N-terminal"/>
    <property type="match status" value="2"/>
</dbReference>
<organism evidence="3 4">
    <name type="scientific">Fimbriiglobus ruber</name>
    <dbReference type="NCBI Taxonomy" id="1908690"/>
    <lineage>
        <taxon>Bacteria</taxon>
        <taxon>Pseudomonadati</taxon>
        <taxon>Planctomycetota</taxon>
        <taxon>Planctomycetia</taxon>
        <taxon>Gemmatales</taxon>
        <taxon>Gemmataceae</taxon>
        <taxon>Fimbriiglobus</taxon>
    </lineage>
</organism>
<proteinExistence type="predicted"/>
<feature type="domain" description="PKD" evidence="2">
    <location>
        <begin position="1510"/>
        <end position="1566"/>
    </location>
</feature>
<protein>
    <recommendedName>
        <fullName evidence="2">PKD domain-containing protein</fullName>
    </recommendedName>
</protein>
<keyword evidence="1" id="KW-0732">Signal</keyword>
<feature type="domain" description="PKD" evidence="2">
    <location>
        <begin position="1176"/>
        <end position="1235"/>
    </location>
</feature>
<dbReference type="Pfam" id="PF18911">
    <property type="entry name" value="PKD_4"/>
    <property type="match status" value="1"/>
</dbReference>
<feature type="domain" description="PKD" evidence="2">
    <location>
        <begin position="1065"/>
        <end position="1133"/>
    </location>
</feature>
<dbReference type="InterPro" id="IPR013517">
    <property type="entry name" value="FG-GAP"/>
</dbReference>
<reference evidence="4" key="1">
    <citation type="submission" date="2017-06" db="EMBL/GenBank/DDBJ databases">
        <title>Genome analysis of Fimbriiglobus ruber SP5, the first member of the order Planctomycetales with confirmed chitinolytic capability.</title>
        <authorList>
            <person name="Ravin N.V."/>
            <person name="Rakitin A.L."/>
            <person name="Ivanova A.A."/>
            <person name="Beletsky A.V."/>
            <person name="Kulichevskaya I.S."/>
            <person name="Mardanov A.V."/>
            <person name="Dedysh S.N."/>
        </authorList>
    </citation>
    <scope>NUCLEOTIDE SEQUENCE [LARGE SCALE GENOMIC DNA]</scope>
    <source>
        <strain evidence="4">SP5</strain>
    </source>
</reference>
<feature type="domain" description="PKD" evidence="2">
    <location>
        <begin position="1406"/>
        <end position="1465"/>
    </location>
</feature>
<evidence type="ECO:0000256" key="1">
    <source>
        <dbReference type="ARBA" id="ARBA00022729"/>
    </source>
</evidence>
<feature type="domain" description="PKD" evidence="2">
    <location>
        <begin position="836"/>
        <end position="895"/>
    </location>
</feature>
<dbReference type="Proteomes" id="UP000214646">
    <property type="component" value="Unassembled WGS sequence"/>
</dbReference>
<sequence length="1865" mass="182649">MVFRKVLECLEDRCVPSVYNPQPVPLLTAVEGTTLSGGSSPIVATFASSDPLAGLSATVNWLGGPASNDGSATITLVGSEFVPGVGTVPQYSVSQPTTFGATSGALQPQFGVTINDATDSTNAQIVGAFQVTDAPLTAGAAVPPTTVTEGFVVASSAQLFDFTDGYLSASPGDFTATVDWGDGTPISTGVVGQFGPGSFFVSSGGHVYATPGTYTITVTVQDNQPDGSQIQSMSGAITVNEATVTNVTAPAVSAVVGAPLTNVVVATFTVNDPLAQATDFGATVTNWGDGTSSPGTVVETGTTAVSSQFSVLSSHAYTAPLTGGTIAVSIQNLTAINPVSSATATTAVDVAAATLAPTAAPVVVQEGTTVPAGTPFGSFIDNGGVQPGVTYTATATVNGTAVPLTVTQTGGDDFTLTATAATTIVAGLDAGISNYTLTVSNNNGASVTTSGQFTVTDAPLTAGATVLQTGNTGIPLSGLGVGSFTDGNPVAPVSDFTATIDWGDGAAASTGTISQPGGVGTPFDVSGSHTYAKPGVYTVTTHVVDDGGSTATLTATVTITDLAVTGSAKSFTAVEGQNIGQVVLTTFDDPNTLATVADVTATLAVGGWGDGTPSAAGVTLAVQQIGVDPANGDPIFQIVGSHTYAEETAPGSPDALNVLVTTRGGVTTALTTGSVTVHDASLTGSAGNTITGIAGNPTGTAVLGTFVDANPAATAADFTAGGGSVVVTWGDGSAPQTLAAADLVEIGTPGGNAWVINAAHTYAEAGTYAYTVTVTDAGGSATLITGSAVVADAALTAGASVPQAGNTGVPLTGINVGSFTDGNPVATTTDFTDTIDWGDGTAASAGAISQPGGVGTSFSVSGNHTYATPGVYTVTTVVVDDDGKTTTLTATVTITDLPVTGSTKSFSAVEGQNTGSFVLATFDDPNTLATVSDVSAQLAVGGWGDGTPAAAGVTLTVQQIGVDPANGEPIFQVLGSHTYAEETAGVPDALSVIITTRGGVTTTLTSPAGGGVTVHDAPLTGSAGNTITGTEGNPTGTAVLGTFVDANPTATVADFTTGGGSVVVTWGDGSAPQTLAAANLAAIGAPGGVTWTISAAHTYAEAGTYAYTVTVTDAGGSATTVAGSAVVAAVADATLTAGASVPQAGNTGIPLDGIGVGSFTDGNPGALSSEFTTTIDWGDGTAASAGTISQPGGVGTSFSVGGNHTYAKPGVYTVTTTVTDDDGKTTTFTATFTITDLPVTGATKSFSAVEGQNTGSFVLATFDDPNTLATVSDVSAQLAVGGWGDGTPAAAGVTLAVQQIGVDPANGDPIFQVVGSHTYAGETPAGVPDTLGVIITTRGGVTTTLTSPAGGGVTVHDAPLTGSAGNTITGTEGNPTGTAVLGTFVDANPAATAADFTAGGGSVVVTWGDGSAPQTLTAANLTISGMTWTISAAHTYAEAGTYAYTVTVTDAGGSAALVTGSAVVTDAALTAGASVPQTGTTNVPLVGINVGSFTDGNPEAGTGDFTGTVNWGDGSTNSAASFAEVSGVFNVTGNHTYTTPGVYTVTTNVVDDDGSKTTLTATFTITNLPAPGSTIPMDVPVAIGDFTGSGKTYYAVGTGPGPIAEVNIVDSATGKVIFSVQPFGTFTGGVYVTAGDIYNNGTDALVITPNQGGGPRVEVYEYINGAFVETQNFFALNNPAFRGGARAAVGDINHDGYGDLVVAAGYGGGPVVEVYDGKSMAVQGQQAVLIPDFFAFDSSLRNGVYVAAGDVNGDGYADIIIGAGPGGGPRVMILSGASLLSQGATAAENTPIANFFAGDISNRDGIGVGVANLDGDQYADVLTGTSQDNSSQITASLGVNLAAGVAIQDTNFEGYPDLPNGVFVG</sequence>
<gene>
    <name evidence="3" type="ORF">FRUB_01788</name>
</gene>
<dbReference type="SMART" id="SM00089">
    <property type="entry name" value="PKD"/>
    <property type="match status" value="8"/>
</dbReference>
<dbReference type="Gene3D" id="2.60.40.10">
    <property type="entry name" value="Immunoglobulins"/>
    <property type="match status" value="7"/>
</dbReference>
<dbReference type="SUPFAM" id="SSF69318">
    <property type="entry name" value="Integrin alpha N-terminal domain"/>
    <property type="match status" value="1"/>
</dbReference>
<keyword evidence="4" id="KW-1185">Reference proteome</keyword>
<dbReference type="InterPro" id="IPR013783">
    <property type="entry name" value="Ig-like_fold"/>
</dbReference>
<dbReference type="InterPro" id="IPR000601">
    <property type="entry name" value="PKD_dom"/>
</dbReference>
<feature type="domain" description="PKD" evidence="2">
    <location>
        <begin position="501"/>
        <end position="560"/>
    </location>
</feature>
<dbReference type="Pfam" id="PF01839">
    <property type="entry name" value="FG-GAP"/>
    <property type="match status" value="2"/>
</dbReference>